<keyword evidence="5" id="KW-1185">Reference proteome</keyword>
<evidence type="ECO:0000256" key="2">
    <source>
        <dbReference type="SAM" id="Phobius"/>
    </source>
</evidence>
<feature type="compositionally biased region" description="Basic and acidic residues" evidence="1">
    <location>
        <begin position="124"/>
        <end position="144"/>
    </location>
</feature>
<evidence type="ECO:0008006" key="6">
    <source>
        <dbReference type="Google" id="ProtNLM"/>
    </source>
</evidence>
<accession>A0ABP0MVN9</accession>
<feature type="transmembrane region" description="Helical" evidence="2">
    <location>
        <begin position="601"/>
        <end position="622"/>
    </location>
</feature>
<feature type="signal peptide" evidence="3">
    <location>
        <begin position="1"/>
        <end position="16"/>
    </location>
</feature>
<name>A0ABP0MVN9_9DINO</name>
<keyword evidence="2" id="KW-0472">Membrane</keyword>
<feature type="transmembrane region" description="Helical" evidence="2">
    <location>
        <begin position="880"/>
        <end position="901"/>
    </location>
</feature>
<feature type="chain" id="PRO_5047278465" description="Transmembrane protein" evidence="3">
    <location>
        <begin position="17"/>
        <end position="902"/>
    </location>
</feature>
<reference evidence="4 5" key="1">
    <citation type="submission" date="2024-02" db="EMBL/GenBank/DDBJ databases">
        <authorList>
            <person name="Chen Y."/>
            <person name="Shah S."/>
            <person name="Dougan E. K."/>
            <person name="Thang M."/>
            <person name="Chan C."/>
        </authorList>
    </citation>
    <scope>NUCLEOTIDE SEQUENCE [LARGE SCALE GENOMIC DNA]</scope>
</reference>
<sequence>MARIVAILFLTHTTITATFRPAVDNQVDGRSDEPVGRKDKTFVESRECAEKEMEQMDLERTNRPWFSIFYSICGLTPLELAVSRGSVEKAEVLLRDPALSGGLAELRLRLYAVARHLPHWPKTNTKDNAVRETEQAGTQGREEIEKEEEEESENERKDTRKDEAENGKDEKKEKNEDGLDVLRSLIPPELKPKNQDVIGDIPYNWLTFYQIKVMCLNANTRSQNATSQRSMELLLNSQGFDSFMRNYCTCSILLATIIFVFGLIIYVSFRLRAFGWLDVPISMADFLPGAFSPQRLADADFDPSRQRKQLPYQKVPHRSKSCPSFTEVLSYSFKALLGIYASWLLICVRIPPEKDAFDEEYLTDDDEECRLKVRDSCAMKAKHVGSIETIARALSLGGLHFWLIYAGRYSDLFLLDFLYLAYAWLVSTMAGIGEEGRVCDDTGETVMDPVDAASTVTAIFGVQHGPRWARAQCTTRSTAAPNKAKRRRRRRGDLSSGNEKGKAESKRDQHGQQESKGESKGEEDPQKDDRAKDEDSQEKAEKEEHNEKFEPKNERFEESEVEEPKPPALPSPSSVTFSDRFQRQLLNAGVMHVNHSSMLELTVVSICSCFLAIVFLFHLRWICTSSLGHFYKSEAVEVVKAYGFPDSIDRGLAISAEMLLTWLCFERLYDMSTVLHAATLTIKQRNAALRFLREHQPPWPVGREVSSVTLQQATKYFENVANCSEFALELSDARWHILVKPVEFLVSLTELLLVAALLLILLPIALPPCISRLAFLSQKQQALGLAALASSDPILPLTLGLVMVSPTVHTLLYAHFANGEVQRQQSILRSRAEFALSKSPLKQEEDVEYVQLRNRSRETLSKALLKWSNGRALGVVEPIMVLYFALLVVGLATITRLNFIIL</sequence>
<feature type="transmembrane region" description="Helical" evidence="2">
    <location>
        <begin position="252"/>
        <end position="269"/>
    </location>
</feature>
<feature type="region of interest" description="Disordered" evidence="1">
    <location>
        <begin position="470"/>
        <end position="574"/>
    </location>
</feature>
<protein>
    <recommendedName>
        <fullName evidence="6">Transmembrane protein</fullName>
    </recommendedName>
</protein>
<feature type="compositionally biased region" description="Basic and acidic residues" evidence="1">
    <location>
        <begin position="154"/>
        <end position="176"/>
    </location>
</feature>
<feature type="region of interest" description="Disordered" evidence="1">
    <location>
        <begin position="121"/>
        <end position="176"/>
    </location>
</feature>
<dbReference type="Proteomes" id="UP001642464">
    <property type="component" value="Unassembled WGS sequence"/>
</dbReference>
<gene>
    <name evidence="4" type="ORF">SCF082_LOCUS29870</name>
</gene>
<dbReference type="EMBL" id="CAXAMM010024380">
    <property type="protein sequence ID" value="CAK9055188.1"/>
    <property type="molecule type" value="Genomic_DNA"/>
</dbReference>
<proteinExistence type="predicted"/>
<evidence type="ECO:0000313" key="4">
    <source>
        <dbReference type="EMBL" id="CAK9055188.1"/>
    </source>
</evidence>
<evidence type="ECO:0000256" key="1">
    <source>
        <dbReference type="SAM" id="MobiDB-lite"/>
    </source>
</evidence>
<organism evidence="4 5">
    <name type="scientific">Durusdinium trenchii</name>
    <dbReference type="NCBI Taxonomy" id="1381693"/>
    <lineage>
        <taxon>Eukaryota</taxon>
        <taxon>Sar</taxon>
        <taxon>Alveolata</taxon>
        <taxon>Dinophyceae</taxon>
        <taxon>Suessiales</taxon>
        <taxon>Symbiodiniaceae</taxon>
        <taxon>Durusdinium</taxon>
    </lineage>
</organism>
<keyword evidence="2" id="KW-1133">Transmembrane helix</keyword>
<keyword evidence="3" id="KW-0732">Signal</keyword>
<keyword evidence="2" id="KW-0812">Transmembrane</keyword>
<evidence type="ECO:0000313" key="5">
    <source>
        <dbReference type="Proteomes" id="UP001642464"/>
    </source>
</evidence>
<feature type="compositionally biased region" description="Basic and acidic residues" evidence="1">
    <location>
        <begin position="499"/>
        <end position="565"/>
    </location>
</feature>
<evidence type="ECO:0000256" key="3">
    <source>
        <dbReference type="SAM" id="SignalP"/>
    </source>
</evidence>
<comment type="caution">
    <text evidence="4">The sequence shown here is derived from an EMBL/GenBank/DDBJ whole genome shotgun (WGS) entry which is preliminary data.</text>
</comment>
<feature type="transmembrane region" description="Helical" evidence="2">
    <location>
        <begin position="751"/>
        <end position="770"/>
    </location>
</feature>